<gene>
    <name evidence="2" type="ORF">E6C48_15625</name>
</gene>
<evidence type="ECO:0000313" key="2">
    <source>
        <dbReference type="EMBL" id="THF56022.1"/>
    </source>
</evidence>
<comment type="caution">
    <text evidence="2">The sequence shown here is derived from an EMBL/GenBank/DDBJ whole genome shotgun (WGS) entry which is preliminary data.</text>
</comment>
<evidence type="ECO:0000259" key="1">
    <source>
        <dbReference type="Pfam" id="PF01755"/>
    </source>
</evidence>
<reference evidence="2 3" key="1">
    <citation type="submission" date="2019-04" db="EMBL/GenBank/DDBJ databases">
        <title>Mesorhizobium composti sp. nov., isolated from compost.</title>
        <authorList>
            <person name="Lin S.-Y."/>
            <person name="Hameed A."/>
            <person name="Hsieh Y.-T."/>
            <person name="Young C.-C."/>
        </authorList>
    </citation>
    <scope>NUCLEOTIDE SEQUENCE [LARGE SCALE GENOMIC DNA]</scope>
    <source>
        <strain evidence="2 3">CC-YTH430</strain>
    </source>
</reference>
<keyword evidence="3" id="KW-1185">Reference proteome</keyword>
<dbReference type="RefSeq" id="WP_136358851.1">
    <property type="nucleotide sequence ID" value="NZ_SSNY01000009.1"/>
</dbReference>
<feature type="domain" description="Glycosyl transferase family 25" evidence="1">
    <location>
        <begin position="5"/>
        <end position="97"/>
    </location>
</feature>
<dbReference type="Pfam" id="PF01755">
    <property type="entry name" value="Glyco_transf_25"/>
    <property type="match status" value="1"/>
</dbReference>
<protein>
    <submittedName>
        <fullName evidence="2">Glycosyltransferase family 25 protein</fullName>
    </submittedName>
</protein>
<organism evidence="2 3">
    <name type="scientific">Ollibium composti</name>
    <dbReference type="NCBI Taxonomy" id="2675109"/>
    <lineage>
        <taxon>Bacteria</taxon>
        <taxon>Pseudomonadati</taxon>
        <taxon>Pseudomonadota</taxon>
        <taxon>Alphaproteobacteria</taxon>
        <taxon>Hyphomicrobiales</taxon>
        <taxon>Phyllobacteriaceae</taxon>
        <taxon>Ollibium</taxon>
    </lineage>
</organism>
<dbReference type="Proteomes" id="UP000306441">
    <property type="component" value="Unassembled WGS sequence"/>
</dbReference>
<evidence type="ECO:0000313" key="3">
    <source>
        <dbReference type="Proteomes" id="UP000306441"/>
    </source>
</evidence>
<sequence>MSLGVYVINLDGSADRLAAIAERLGAFGVEFERVPAVDGRKLDLSMLEDYDDSRAERYMGRALIGAEIGCYRSHLAAAARFVASGADYGLVLEDDVVPLCDPRQLLTQMAPVLDALDRQWILANLGAHRTLFGTRVSSFTVGTFTSTLQAAHYFPVLTRAILWSRRGAEAFLAGHDKIFAPVDNFFRHWLTRHGHGYALWPAPFTDAAFGSLIYAAGRSRG</sequence>
<proteinExistence type="predicted"/>
<dbReference type="InterPro" id="IPR002654">
    <property type="entry name" value="Glyco_trans_25"/>
</dbReference>
<accession>A0ABY2Q491</accession>
<dbReference type="EMBL" id="SSNY01000009">
    <property type="protein sequence ID" value="THF56022.1"/>
    <property type="molecule type" value="Genomic_DNA"/>
</dbReference>
<dbReference type="CDD" id="cd06532">
    <property type="entry name" value="Glyco_transf_25"/>
    <property type="match status" value="1"/>
</dbReference>
<name>A0ABY2Q491_9HYPH</name>